<feature type="transmembrane region" description="Helical" evidence="8">
    <location>
        <begin position="712"/>
        <end position="734"/>
    </location>
</feature>
<comment type="caution">
    <text evidence="10">The sequence shown here is derived from an EMBL/GenBank/DDBJ whole genome shotgun (WGS) entry which is preliminary data.</text>
</comment>
<proteinExistence type="inferred from homology"/>
<evidence type="ECO:0000313" key="11">
    <source>
        <dbReference type="Proteomes" id="UP001195483"/>
    </source>
</evidence>
<feature type="signal peptide" evidence="9">
    <location>
        <begin position="1"/>
        <end position="18"/>
    </location>
</feature>
<evidence type="ECO:0000256" key="1">
    <source>
        <dbReference type="ARBA" id="ARBA00004141"/>
    </source>
</evidence>
<feature type="transmembrane region" description="Helical" evidence="8">
    <location>
        <begin position="526"/>
        <end position="546"/>
    </location>
</feature>
<evidence type="ECO:0000256" key="6">
    <source>
        <dbReference type="ARBA" id="ARBA00023136"/>
    </source>
</evidence>
<dbReference type="Proteomes" id="UP001195483">
    <property type="component" value="Unassembled WGS sequence"/>
</dbReference>
<keyword evidence="11" id="KW-1185">Reference proteome</keyword>
<keyword evidence="9" id="KW-0732">Signal</keyword>
<sequence length="750" mass="83254">MQLGSVLLLLCLVAVSQQAMNDNYECPMDLRPAILKERINPVINKHEASLLLLLGFSGFSVVVAVGYKLIRKHVYRDSRNFDTVFDAGGRVTVSLTAVTLTSQLLWPADFLQSSTMISKSGLGGAFWFSIAIVIDILLFPILSLHLKTRAPGAKTFTQIVYSRFGKAAHLVYCVVALIANLVTTSSLILAGKAAIQVLTKDTNNEFIMLILAVLFGSYCLIGGLGTTFYISYFNTALTFISVTVFILKTSYFSTPSVEKYATTEAMYKATSCIRGPDGNYNNSYLTFRSESGILYGVVLLFEATCISFLDQANWQSRIAAKPTQGVIGFIIAAYLWFSIPTSISFTATMAYFSLSFQNNQTHPLSSADIDNGYITPYVMESLMGTTGAYLLMTMLMMALMSTGSGEIMSVSSIIIYDFYKTHVNPFRKTSSPTCCILCGEEKVPNISNEGSICTCPTSENCKSCIEDIRSRDKSKESIGFKYNCQIHGKYRHYEDMLMQQKSWCMIWVVILMIPYGLLILETNINLTWAVYFGQTLLSPFLPPIFLTTMSWTRATSSGVISGGVIGLVCAITGIFAMASTYEGGLGNFFTNTAREYSLLVGLGAGVFISSVVCVVISLRTHKITSKKDAEREWEKTMNIDNPLNPYSTLYRQELELIQADTTRITTNTMARIFRRAKLYAILGCTLSIVIFLIIFPAVALSFEVVSYDQFKVWLSVFQIWNMVGTFLVIVIPPVEEGIQVLRQVKQNKKR</sequence>
<comment type="subcellular location">
    <subcellularLocation>
        <location evidence="1">Membrane</location>
        <topology evidence="1">Multi-pass membrane protein</topology>
    </subcellularLocation>
</comment>
<evidence type="ECO:0000256" key="2">
    <source>
        <dbReference type="ARBA" id="ARBA00006434"/>
    </source>
</evidence>
<dbReference type="InterPro" id="IPR031155">
    <property type="entry name" value="DUR"/>
</dbReference>
<evidence type="ECO:0000313" key="10">
    <source>
        <dbReference type="EMBL" id="KAK3610644.1"/>
    </source>
</evidence>
<protein>
    <submittedName>
        <fullName evidence="10">Uncharacterized protein</fullName>
    </submittedName>
</protein>
<feature type="transmembrane region" description="Helical" evidence="8">
    <location>
        <begin position="293"/>
        <end position="314"/>
    </location>
</feature>
<evidence type="ECO:0000256" key="9">
    <source>
        <dbReference type="SAM" id="SignalP"/>
    </source>
</evidence>
<keyword evidence="4 8" id="KW-0812">Transmembrane</keyword>
<dbReference type="GO" id="GO:0005886">
    <property type="term" value="C:plasma membrane"/>
    <property type="evidence" value="ECO:0007669"/>
    <property type="project" value="TreeGrafter"/>
</dbReference>
<evidence type="ECO:0000256" key="3">
    <source>
        <dbReference type="ARBA" id="ARBA00022448"/>
    </source>
</evidence>
<dbReference type="InterPro" id="IPR001734">
    <property type="entry name" value="Na/solute_symporter"/>
</dbReference>
<feature type="transmembrane region" description="Helical" evidence="8">
    <location>
        <begin position="167"/>
        <end position="194"/>
    </location>
</feature>
<evidence type="ECO:0000256" key="7">
    <source>
        <dbReference type="RuleBase" id="RU362091"/>
    </source>
</evidence>
<feature type="transmembrane region" description="Helical" evidence="8">
    <location>
        <begin position="126"/>
        <end position="146"/>
    </location>
</feature>
<comment type="similarity">
    <text evidence="2 7">Belongs to the sodium:solute symporter (SSF) (TC 2.A.21) family.</text>
</comment>
<feature type="transmembrane region" description="Helical" evidence="8">
    <location>
        <begin position="232"/>
        <end position="252"/>
    </location>
</feature>
<organism evidence="10 11">
    <name type="scientific">Potamilus streckersoni</name>
    <dbReference type="NCBI Taxonomy" id="2493646"/>
    <lineage>
        <taxon>Eukaryota</taxon>
        <taxon>Metazoa</taxon>
        <taxon>Spiralia</taxon>
        <taxon>Lophotrochozoa</taxon>
        <taxon>Mollusca</taxon>
        <taxon>Bivalvia</taxon>
        <taxon>Autobranchia</taxon>
        <taxon>Heteroconchia</taxon>
        <taxon>Palaeoheterodonta</taxon>
        <taxon>Unionida</taxon>
        <taxon>Unionoidea</taxon>
        <taxon>Unionidae</taxon>
        <taxon>Ambleminae</taxon>
        <taxon>Lampsilini</taxon>
        <taxon>Potamilus</taxon>
    </lineage>
</organism>
<dbReference type="Pfam" id="PF00474">
    <property type="entry name" value="SSF"/>
    <property type="match status" value="1"/>
</dbReference>
<dbReference type="PANTHER" id="PTHR46154:SF4">
    <property type="entry name" value="UREA ACTIVE TRANSPORTER"/>
    <property type="match status" value="1"/>
</dbReference>
<feature type="transmembrane region" description="Helical" evidence="8">
    <location>
        <begin position="87"/>
        <end position="106"/>
    </location>
</feature>
<name>A0AAE0THT5_9BIVA</name>
<dbReference type="EMBL" id="JAEAOA010001692">
    <property type="protein sequence ID" value="KAK3610644.1"/>
    <property type="molecule type" value="Genomic_DNA"/>
</dbReference>
<feature type="transmembrane region" description="Helical" evidence="8">
    <location>
        <begin position="374"/>
        <end position="399"/>
    </location>
</feature>
<dbReference type="Gene3D" id="1.20.1730.10">
    <property type="entry name" value="Sodium/glucose cotransporter"/>
    <property type="match status" value="1"/>
</dbReference>
<dbReference type="PANTHER" id="PTHR46154">
    <property type="match status" value="1"/>
</dbReference>
<feature type="transmembrane region" description="Helical" evidence="8">
    <location>
        <begin position="48"/>
        <end position="67"/>
    </location>
</feature>
<keyword evidence="3" id="KW-0813">Transport</keyword>
<feature type="chain" id="PRO_5041897967" evidence="9">
    <location>
        <begin position="19"/>
        <end position="750"/>
    </location>
</feature>
<dbReference type="InterPro" id="IPR038377">
    <property type="entry name" value="Na/Glc_symporter_sf"/>
</dbReference>
<evidence type="ECO:0000256" key="5">
    <source>
        <dbReference type="ARBA" id="ARBA00022989"/>
    </source>
</evidence>
<evidence type="ECO:0000256" key="8">
    <source>
        <dbReference type="SAM" id="Phobius"/>
    </source>
</evidence>
<reference evidence="10" key="1">
    <citation type="journal article" date="2021" name="Genome Biol. Evol.">
        <title>A High-Quality Reference Genome for a Parasitic Bivalve with Doubly Uniparental Inheritance (Bivalvia: Unionida).</title>
        <authorList>
            <person name="Smith C.H."/>
        </authorList>
    </citation>
    <scope>NUCLEOTIDE SEQUENCE</scope>
    <source>
        <strain evidence="10">CHS0354</strain>
    </source>
</reference>
<reference evidence="10" key="2">
    <citation type="journal article" date="2021" name="Genome Biol. Evol.">
        <title>Developing a high-quality reference genome for a parasitic bivalve with doubly uniparental inheritance (Bivalvia: Unionida).</title>
        <authorList>
            <person name="Smith C.H."/>
        </authorList>
    </citation>
    <scope>NUCLEOTIDE SEQUENCE</scope>
    <source>
        <strain evidence="10">CHS0354</strain>
        <tissue evidence="10">Mantle</tissue>
    </source>
</reference>
<feature type="transmembrane region" description="Helical" evidence="8">
    <location>
        <begin position="502"/>
        <end position="520"/>
    </location>
</feature>
<feature type="transmembrane region" description="Helical" evidence="8">
    <location>
        <begin position="678"/>
        <end position="700"/>
    </location>
</feature>
<dbReference type="PROSITE" id="PS50283">
    <property type="entry name" value="NA_SOLUT_SYMP_3"/>
    <property type="match status" value="1"/>
</dbReference>
<keyword evidence="6 8" id="KW-0472">Membrane</keyword>
<accession>A0AAE0THT5</accession>
<feature type="transmembrane region" description="Helical" evidence="8">
    <location>
        <begin position="598"/>
        <end position="618"/>
    </location>
</feature>
<feature type="transmembrane region" description="Helical" evidence="8">
    <location>
        <begin position="558"/>
        <end position="578"/>
    </location>
</feature>
<feature type="transmembrane region" description="Helical" evidence="8">
    <location>
        <begin position="326"/>
        <end position="354"/>
    </location>
</feature>
<dbReference type="GO" id="GO:0015204">
    <property type="term" value="F:urea transmembrane transporter activity"/>
    <property type="evidence" value="ECO:0007669"/>
    <property type="project" value="InterPro"/>
</dbReference>
<reference evidence="10" key="3">
    <citation type="submission" date="2023-05" db="EMBL/GenBank/DDBJ databases">
        <authorList>
            <person name="Smith C.H."/>
        </authorList>
    </citation>
    <scope>NUCLEOTIDE SEQUENCE</scope>
    <source>
        <strain evidence="10">CHS0354</strain>
        <tissue evidence="10">Mantle</tissue>
    </source>
</reference>
<keyword evidence="5 8" id="KW-1133">Transmembrane helix</keyword>
<evidence type="ECO:0000256" key="4">
    <source>
        <dbReference type="ARBA" id="ARBA00022692"/>
    </source>
</evidence>
<gene>
    <name evidence="10" type="ORF">CHS0354_028024</name>
</gene>
<feature type="transmembrane region" description="Helical" evidence="8">
    <location>
        <begin position="206"/>
        <end position="225"/>
    </location>
</feature>
<dbReference type="AlphaFoldDB" id="A0AAE0THT5"/>